<organism evidence="2 3">
    <name type="scientific">Corallincola holothuriorum</name>
    <dbReference type="NCBI Taxonomy" id="2282215"/>
    <lineage>
        <taxon>Bacteria</taxon>
        <taxon>Pseudomonadati</taxon>
        <taxon>Pseudomonadota</taxon>
        <taxon>Gammaproteobacteria</taxon>
        <taxon>Alteromonadales</taxon>
        <taxon>Psychromonadaceae</taxon>
        <taxon>Corallincola</taxon>
    </lineage>
</organism>
<gene>
    <name evidence="2" type="ORF">DU002_11475</name>
</gene>
<evidence type="ECO:0000256" key="1">
    <source>
        <dbReference type="SAM" id="SignalP"/>
    </source>
</evidence>
<name>A0A368NJJ2_9GAMM</name>
<evidence type="ECO:0000313" key="2">
    <source>
        <dbReference type="EMBL" id="RCU49531.1"/>
    </source>
</evidence>
<dbReference type="EMBL" id="QPID01000006">
    <property type="protein sequence ID" value="RCU49531.1"/>
    <property type="molecule type" value="Genomic_DNA"/>
</dbReference>
<dbReference type="OrthoDB" id="5741705at2"/>
<sequence>MRLANKIAVLVVAMQWLSACTSNVYLATTPEDAYPGAHSKIMVHVTNADHPDYIVLKRSHIYELSDDDTSQTKLTLHAPDTYPTCGNGIFGTLFTLGLIPTHTPIREDFTYTLEENENSTRYRHSLNMYEATSIWEWLYKPFAETETDVRANALAVSNRESARF</sequence>
<dbReference type="Proteomes" id="UP000252558">
    <property type="component" value="Unassembled WGS sequence"/>
</dbReference>
<protein>
    <recommendedName>
        <fullName evidence="4">Lipoprotein</fullName>
    </recommendedName>
</protein>
<comment type="caution">
    <text evidence="2">The sequence shown here is derived from an EMBL/GenBank/DDBJ whole genome shotgun (WGS) entry which is preliminary data.</text>
</comment>
<dbReference type="RefSeq" id="WP_114338527.1">
    <property type="nucleotide sequence ID" value="NZ_QPID01000006.1"/>
</dbReference>
<keyword evidence="1" id="KW-0732">Signal</keyword>
<proteinExistence type="predicted"/>
<dbReference type="AlphaFoldDB" id="A0A368NJJ2"/>
<reference evidence="2 3" key="1">
    <citation type="submission" date="2018-07" db="EMBL/GenBank/DDBJ databases">
        <title>Corallincola holothuriorum sp. nov., a new facultative anaerobe isolated from sea cucumber Apostichopus japonicus.</title>
        <authorList>
            <person name="Xia H."/>
        </authorList>
    </citation>
    <scope>NUCLEOTIDE SEQUENCE [LARGE SCALE GENOMIC DNA]</scope>
    <source>
        <strain evidence="2 3">C4</strain>
    </source>
</reference>
<evidence type="ECO:0008006" key="4">
    <source>
        <dbReference type="Google" id="ProtNLM"/>
    </source>
</evidence>
<keyword evidence="3" id="KW-1185">Reference proteome</keyword>
<feature type="chain" id="PRO_5016786811" description="Lipoprotein" evidence="1">
    <location>
        <begin position="28"/>
        <end position="164"/>
    </location>
</feature>
<accession>A0A368NJJ2</accession>
<evidence type="ECO:0000313" key="3">
    <source>
        <dbReference type="Proteomes" id="UP000252558"/>
    </source>
</evidence>
<dbReference type="PROSITE" id="PS51257">
    <property type="entry name" value="PROKAR_LIPOPROTEIN"/>
    <property type="match status" value="1"/>
</dbReference>
<feature type="signal peptide" evidence="1">
    <location>
        <begin position="1"/>
        <end position="27"/>
    </location>
</feature>